<dbReference type="KEGG" id="geh:HYN69_02620"/>
<keyword evidence="1" id="KW-1133">Transmembrane helix</keyword>
<dbReference type="RefSeq" id="WP_108434375.1">
    <property type="nucleotide sequence ID" value="NZ_CP028918.1"/>
</dbReference>
<feature type="transmembrane region" description="Helical" evidence="1">
    <location>
        <begin position="156"/>
        <end position="175"/>
    </location>
</feature>
<evidence type="ECO:0000313" key="3">
    <source>
        <dbReference type="Proteomes" id="UP000244496"/>
    </source>
</evidence>
<dbReference type="AlphaFoldDB" id="A0A2S0UI87"/>
<dbReference type="OrthoDB" id="7875742at2"/>
<accession>A0A2S0UI87</accession>
<evidence type="ECO:0000256" key="1">
    <source>
        <dbReference type="SAM" id="Phobius"/>
    </source>
</evidence>
<dbReference type="Proteomes" id="UP000244496">
    <property type="component" value="Chromosome"/>
</dbReference>
<sequence length="176" mass="18531">MTTDPLRIPLTRDRAVWLFAVDLLDTEIDAFLAGDLAAALGTDTVDAGQIEVIDTDTIRVIGLAKYLSEANGMDDATVAPDTAMLDSLRGRLLMVFRAALGAGGTTLTPRPPLRFIGHYAEPAPALPLPMPETPSASGVLEGPRAGPSDAAMSGRIATVVLILIFVFTALFVWLAS</sequence>
<keyword evidence="3" id="KW-1185">Reference proteome</keyword>
<reference evidence="2 3" key="1">
    <citation type="submission" date="2018-04" db="EMBL/GenBank/DDBJ databases">
        <title>Genome sequencing of Gemmobacter.</title>
        <authorList>
            <person name="Yi H."/>
            <person name="Baek M.-G."/>
        </authorList>
    </citation>
    <scope>NUCLEOTIDE SEQUENCE [LARGE SCALE GENOMIC DNA]</scope>
    <source>
        <strain evidence="2 3">HYN0069</strain>
    </source>
</reference>
<proteinExistence type="predicted"/>
<gene>
    <name evidence="2" type="ORF">HYN69_02620</name>
</gene>
<keyword evidence="1" id="KW-0812">Transmembrane</keyword>
<name>A0A2S0UI87_9RHOB</name>
<organism evidence="2 3">
    <name type="scientific">Paragemmobacter aquarius</name>
    <dbReference type="NCBI Taxonomy" id="2169400"/>
    <lineage>
        <taxon>Bacteria</taxon>
        <taxon>Pseudomonadati</taxon>
        <taxon>Pseudomonadota</taxon>
        <taxon>Alphaproteobacteria</taxon>
        <taxon>Rhodobacterales</taxon>
        <taxon>Paracoccaceae</taxon>
        <taxon>Paragemmobacter</taxon>
    </lineage>
</organism>
<evidence type="ECO:0000313" key="2">
    <source>
        <dbReference type="EMBL" id="AWB47548.1"/>
    </source>
</evidence>
<dbReference type="EMBL" id="CP028918">
    <property type="protein sequence ID" value="AWB47548.1"/>
    <property type="molecule type" value="Genomic_DNA"/>
</dbReference>
<keyword evidence="1" id="KW-0472">Membrane</keyword>
<protein>
    <submittedName>
        <fullName evidence="2">Uncharacterized protein</fullName>
    </submittedName>
</protein>